<dbReference type="InterPro" id="IPR015358">
    <property type="entry name" value="Tscrpt_reg_MerR_DNA-bd"/>
</dbReference>
<dbReference type="PANTHER" id="PTHR30204:SF69">
    <property type="entry name" value="MERR-FAMILY TRANSCRIPTIONAL REGULATOR"/>
    <property type="match status" value="1"/>
</dbReference>
<dbReference type="PANTHER" id="PTHR30204">
    <property type="entry name" value="REDOX-CYCLING DRUG-SENSING TRANSCRIPTIONAL ACTIVATOR SOXR"/>
    <property type="match status" value="1"/>
</dbReference>
<evidence type="ECO:0000313" key="6">
    <source>
        <dbReference type="EMBL" id="SLN40570.1"/>
    </source>
</evidence>
<evidence type="ECO:0000256" key="3">
    <source>
        <dbReference type="ARBA" id="ARBA00023125"/>
    </source>
</evidence>
<dbReference type="InterPro" id="IPR047057">
    <property type="entry name" value="MerR_fam"/>
</dbReference>
<dbReference type="RefSeq" id="WP_085849000.1">
    <property type="nucleotide sequence ID" value="NZ_FNZV01000004.1"/>
</dbReference>
<dbReference type="SUPFAM" id="SSF46955">
    <property type="entry name" value="Putative DNA-binding domain"/>
    <property type="match status" value="1"/>
</dbReference>
<reference evidence="6 7" key="1">
    <citation type="submission" date="2017-03" db="EMBL/GenBank/DDBJ databases">
        <authorList>
            <person name="Afonso C.L."/>
            <person name="Miller P.J."/>
            <person name="Scott M.A."/>
            <person name="Spackman E."/>
            <person name="Goraichik I."/>
            <person name="Dimitrov K.M."/>
            <person name="Suarez D.L."/>
            <person name="Swayne D.E."/>
        </authorList>
    </citation>
    <scope>NUCLEOTIDE SEQUENCE [LARGE SCALE GENOMIC DNA]</scope>
    <source>
        <strain evidence="6 7">CECT 7971</strain>
    </source>
</reference>
<keyword evidence="4" id="KW-0804">Transcription</keyword>
<evidence type="ECO:0000259" key="5">
    <source>
        <dbReference type="PROSITE" id="PS50937"/>
    </source>
</evidence>
<name>A0A1Y5SH46_9RHOB</name>
<protein>
    <submittedName>
        <fullName evidence="6">HTH-type transcriptional regulator ZntR</fullName>
    </submittedName>
</protein>
<dbReference type="PROSITE" id="PS50937">
    <property type="entry name" value="HTH_MERR_2"/>
    <property type="match status" value="1"/>
</dbReference>
<accession>A0A1Y5SH46</accession>
<dbReference type="Pfam" id="PF09278">
    <property type="entry name" value="MerR-DNA-bind"/>
    <property type="match status" value="1"/>
</dbReference>
<organism evidence="6 7">
    <name type="scientific">Pacificibacter marinus</name>
    <dbReference type="NCBI Taxonomy" id="658057"/>
    <lineage>
        <taxon>Bacteria</taxon>
        <taxon>Pseudomonadati</taxon>
        <taxon>Pseudomonadota</taxon>
        <taxon>Alphaproteobacteria</taxon>
        <taxon>Rhodobacterales</taxon>
        <taxon>Roseobacteraceae</taxon>
        <taxon>Pacificibacter</taxon>
    </lineage>
</organism>
<keyword evidence="1" id="KW-0678">Repressor</keyword>
<keyword evidence="7" id="KW-1185">Reference proteome</keyword>
<dbReference type="EMBL" id="FWFW01000005">
    <property type="protein sequence ID" value="SLN40570.1"/>
    <property type="molecule type" value="Genomic_DNA"/>
</dbReference>
<keyword evidence="3" id="KW-0238">DNA-binding</keyword>
<dbReference type="InterPro" id="IPR000551">
    <property type="entry name" value="MerR-type_HTH_dom"/>
</dbReference>
<dbReference type="GO" id="GO:0003677">
    <property type="term" value="F:DNA binding"/>
    <property type="evidence" value="ECO:0007669"/>
    <property type="project" value="UniProtKB-KW"/>
</dbReference>
<dbReference type="PROSITE" id="PS00552">
    <property type="entry name" value="HTH_MERR_1"/>
    <property type="match status" value="1"/>
</dbReference>
<sequence length="139" mass="15340">MLSIGMLSQRSGVKVPTIRYYEEIGILKEAERSAGNQRRYRDSDLERLAFVKHARQLGFSLAGISSLIALQEHPDRSCAAAGALARAQRQEVQDKIARLQRLEVELTRISQGCDGQGVAAECYVLASLSDHANCEADHE</sequence>
<dbReference type="InterPro" id="IPR009061">
    <property type="entry name" value="DNA-bd_dom_put_sf"/>
</dbReference>
<keyword evidence="2" id="KW-0805">Transcription regulation</keyword>
<gene>
    <name evidence="6" type="primary">zntR_3</name>
    <name evidence="6" type="ORF">PAM7971_01843</name>
</gene>
<dbReference type="PRINTS" id="PR00040">
    <property type="entry name" value="HTHMERR"/>
</dbReference>
<dbReference type="CDD" id="cd04785">
    <property type="entry name" value="HTH_CadR-PbrR-like"/>
    <property type="match status" value="1"/>
</dbReference>
<dbReference type="OrthoDB" id="9802944at2"/>
<dbReference type="STRING" id="658057.SAMN04488032_104234"/>
<feature type="domain" description="HTH merR-type" evidence="5">
    <location>
        <begin position="1"/>
        <end position="70"/>
    </location>
</feature>
<evidence type="ECO:0000256" key="2">
    <source>
        <dbReference type="ARBA" id="ARBA00023015"/>
    </source>
</evidence>
<proteinExistence type="predicted"/>
<dbReference type="SMART" id="SM00422">
    <property type="entry name" value="HTH_MERR"/>
    <property type="match status" value="1"/>
</dbReference>
<dbReference type="Pfam" id="PF00376">
    <property type="entry name" value="MerR"/>
    <property type="match status" value="1"/>
</dbReference>
<dbReference type="Proteomes" id="UP000193307">
    <property type="component" value="Unassembled WGS sequence"/>
</dbReference>
<dbReference type="Gene3D" id="1.10.1660.10">
    <property type="match status" value="1"/>
</dbReference>
<dbReference type="AlphaFoldDB" id="A0A1Y5SH46"/>
<dbReference type="GO" id="GO:0003700">
    <property type="term" value="F:DNA-binding transcription factor activity"/>
    <property type="evidence" value="ECO:0007669"/>
    <property type="project" value="InterPro"/>
</dbReference>
<evidence type="ECO:0000256" key="4">
    <source>
        <dbReference type="ARBA" id="ARBA00023163"/>
    </source>
</evidence>
<evidence type="ECO:0000313" key="7">
    <source>
        <dbReference type="Proteomes" id="UP000193307"/>
    </source>
</evidence>
<evidence type="ECO:0000256" key="1">
    <source>
        <dbReference type="ARBA" id="ARBA00022491"/>
    </source>
</evidence>